<keyword evidence="3" id="KW-1185">Reference proteome</keyword>
<sequence length="251" mass="28623">MRKTIVVLAALWLLAAPAAAGQSESVSPNYNFAKAKTVLIMEPTFAYGGFDVGGRNKFVVYPVSAEKITAMLGDRKRNLPHLQFVTLTYVTARVKADPALAAELSDDPKALSALVRREMPKYADLVLYCDIRDFGWFYEWQEAYYTTKTVIDKVRYHERSSDGKRVSGWMEVPRTVDVYHPARHKIFDCAEASFALLDARTWRNVWQFTDARSRVSFSWSGNYDSTGPESMMGRIFDDAFEKIPLRFREAD</sequence>
<dbReference type="RefSeq" id="WP_413780260.1">
    <property type="nucleotide sequence ID" value="NZ_JAUOZS010000001.1"/>
</dbReference>
<accession>A0ABU3NY80</accession>
<evidence type="ECO:0000313" key="3">
    <source>
        <dbReference type="Proteomes" id="UP001254848"/>
    </source>
</evidence>
<organism evidence="2 3">
    <name type="scientific">Anaeroselena agilis</name>
    <dbReference type="NCBI Taxonomy" id="3063788"/>
    <lineage>
        <taxon>Bacteria</taxon>
        <taxon>Bacillati</taxon>
        <taxon>Bacillota</taxon>
        <taxon>Negativicutes</taxon>
        <taxon>Acetonemataceae</taxon>
        <taxon>Anaeroselena</taxon>
    </lineage>
</organism>
<evidence type="ECO:0000313" key="2">
    <source>
        <dbReference type="EMBL" id="MDT8901756.1"/>
    </source>
</evidence>
<keyword evidence="1" id="KW-0732">Signal</keyword>
<name>A0ABU3NY80_9FIRM</name>
<dbReference type="EMBL" id="JAUOZS010000001">
    <property type="protein sequence ID" value="MDT8901756.1"/>
    <property type="molecule type" value="Genomic_DNA"/>
</dbReference>
<feature type="chain" id="PRO_5045135725" evidence="1">
    <location>
        <begin position="21"/>
        <end position="251"/>
    </location>
</feature>
<evidence type="ECO:0000256" key="1">
    <source>
        <dbReference type="SAM" id="SignalP"/>
    </source>
</evidence>
<reference evidence="2 3" key="1">
    <citation type="submission" date="2023-07" db="EMBL/GenBank/DDBJ databases">
        <title>The novel representative of Negativicutes class, Anaeroselena agilis gen. nov. sp. nov.</title>
        <authorList>
            <person name="Prokofeva M.I."/>
            <person name="Elcheninov A.G."/>
            <person name="Klyukina A."/>
            <person name="Kublanov I.V."/>
            <person name="Frolov E.N."/>
            <person name="Podosokorskaya O.A."/>
        </authorList>
    </citation>
    <scope>NUCLEOTIDE SEQUENCE [LARGE SCALE GENOMIC DNA]</scope>
    <source>
        <strain evidence="2 3">4137-cl</strain>
    </source>
</reference>
<comment type="caution">
    <text evidence="2">The sequence shown here is derived from an EMBL/GenBank/DDBJ whole genome shotgun (WGS) entry which is preliminary data.</text>
</comment>
<dbReference type="Proteomes" id="UP001254848">
    <property type="component" value="Unassembled WGS sequence"/>
</dbReference>
<gene>
    <name evidence="2" type="ORF">Q4T40_10915</name>
</gene>
<protein>
    <submittedName>
        <fullName evidence="2">Uncharacterized protein</fullName>
    </submittedName>
</protein>
<feature type="signal peptide" evidence="1">
    <location>
        <begin position="1"/>
        <end position="20"/>
    </location>
</feature>
<proteinExistence type="predicted"/>